<protein>
    <submittedName>
        <fullName evidence="1">Jg26041 protein</fullName>
    </submittedName>
</protein>
<evidence type="ECO:0000313" key="1">
    <source>
        <dbReference type="EMBL" id="CAH2226611.1"/>
    </source>
</evidence>
<organism evidence="1 2">
    <name type="scientific">Pararge aegeria aegeria</name>
    <dbReference type="NCBI Taxonomy" id="348720"/>
    <lineage>
        <taxon>Eukaryota</taxon>
        <taxon>Metazoa</taxon>
        <taxon>Ecdysozoa</taxon>
        <taxon>Arthropoda</taxon>
        <taxon>Hexapoda</taxon>
        <taxon>Insecta</taxon>
        <taxon>Pterygota</taxon>
        <taxon>Neoptera</taxon>
        <taxon>Endopterygota</taxon>
        <taxon>Lepidoptera</taxon>
        <taxon>Glossata</taxon>
        <taxon>Ditrysia</taxon>
        <taxon>Papilionoidea</taxon>
        <taxon>Nymphalidae</taxon>
        <taxon>Satyrinae</taxon>
        <taxon>Satyrini</taxon>
        <taxon>Parargina</taxon>
        <taxon>Pararge</taxon>
    </lineage>
</organism>
<name>A0A8S4R1D8_9NEOP</name>
<evidence type="ECO:0000313" key="2">
    <source>
        <dbReference type="Proteomes" id="UP000838756"/>
    </source>
</evidence>
<proteinExistence type="predicted"/>
<dbReference type="Proteomes" id="UP000838756">
    <property type="component" value="Unassembled WGS sequence"/>
</dbReference>
<comment type="caution">
    <text evidence="1">The sequence shown here is derived from an EMBL/GenBank/DDBJ whole genome shotgun (WGS) entry which is preliminary data.</text>
</comment>
<gene>
    <name evidence="1" type="primary">jg26041</name>
    <name evidence="1" type="ORF">PAEG_LOCUS7306</name>
</gene>
<reference evidence="1" key="1">
    <citation type="submission" date="2022-03" db="EMBL/GenBank/DDBJ databases">
        <authorList>
            <person name="Lindestad O."/>
        </authorList>
    </citation>
    <scope>NUCLEOTIDE SEQUENCE</scope>
</reference>
<dbReference type="AlphaFoldDB" id="A0A8S4R1D8"/>
<keyword evidence="2" id="KW-1185">Reference proteome</keyword>
<accession>A0A8S4R1D8</accession>
<sequence length="70" mass="8442">MQGLPDFASCDFFTVPELKRPLREDDDDLRRSLGLRNITTTKELKNHKNCIPKVFLKWKHRWDECLRRGR</sequence>
<dbReference type="EMBL" id="CAKXAJ010021672">
    <property type="protein sequence ID" value="CAH2226611.1"/>
    <property type="molecule type" value="Genomic_DNA"/>
</dbReference>